<reference evidence="1 2" key="1">
    <citation type="submission" date="2018-06" db="EMBL/GenBank/DDBJ databases">
        <authorList>
            <consortium name="Pathogen Informatics"/>
            <person name="Doyle S."/>
        </authorList>
    </citation>
    <scope>NUCLEOTIDE SEQUENCE [LARGE SCALE GENOMIC DNA]</scope>
    <source>
        <strain evidence="1 2">NCTC11991</strain>
    </source>
</reference>
<gene>
    <name evidence="1" type="ORF">NCTC11991_03189</name>
</gene>
<sequence length="31" mass="3580">MKGERAEFLLKILGTDEQAYKSVLGQKHFKN</sequence>
<name>A0A378LDV8_9GAMM</name>
<evidence type="ECO:0000313" key="1">
    <source>
        <dbReference type="EMBL" id="STY24560.1"/>
    </source>
</evidence>
<dbReference type="EMBL" id="UGOY01000001">
    <property type="protein sequence ID" value="STY24560.1"/>
    <property type="molecule type" value="Genomic_DNA"/>
</dbReference>
<evidence type="ECO:0000313" key="2">
    <source>
        <dbReference type="Proteomes" id="UP000255110"/>
    </source>
</evidence>
<dbReference type="AlphaFoldDB" id="A0A378LDV8"/>
<accession>A0A378LDV8</accession>
<dbReference type="Proteomes" id="UP000255110">
    <property type="component" value="Unassembled WGS sequence"/>
</dbReference>
<protein>
    <submittedName>
        <fullName evidence="1">Uncharacterized protein</fullName>
    </submittedName>
</protein>
<proteinExistence type="predicted"/>
<organism evidence="1 2">
    <name type="scientific">Legionella steigerwaltii</name>
    <dbReference type="NCBI Taxonomy" id="460"/>
    <lineage>
        <taxon>Bacteria</taxon>
        <taxon>Pseudomonadati</taxon>
        <taxon>Pseudomonadota</taxon>
        <taxon>Gammaproteobacteria</taxon>
        <taxon>Legionellales</taxon>
        <taxon>Legionellaceae</taxon>
        <taxon>Legionella</taxon>
    </lineage>
</organism>